<dbReference type="EMBL" id="FNLN01000014">
    <property type="protein sequence ID" value="SDT96357.1"/>
    <property type="molecule type" value="Genomic_DNA"/>
</dbReference>
<dbReference type="Proteomes" id="UP000182882">
    <property type="component" value="Unassembled WGS sequence"/>
</dbReference>
<dbReference type="Gene3D" id="2.160.20.10">
    <property type="entry name" value="Single-stranded right-handed beta-helix, Pectin lyase-like"/>
    <property type="match status" value="2"/>
</dbReference>
<name>A0A1H2EMK4_9PROT</name>
<dbReference type="InterPro" id="IPR011050">
    <property type="entry name" value="Pectin_lyase_fold/virulence"/>
</dbReference>
<proteinExistence type="predicted"/>
<evidence type="ECO:0008006" key="3">
    <source>
        <dbReference type="Google" id="ProtNLM"/>
    </source>
</evidence>
<sequence length="789" mass="84321">MAIGLFSRPKRRISFLGFDINLLPFSAPLSTFEANALVRQEIKSPMPVVNGMSLAIDPVMAKFQPSVLDGYVDPTKYPFFADGSGSTDSTAALIACGEYARKNYLVVKLPKSSRFKISNTIDLLQGTYRRASGLTVSDGIASCLMWIGEHGGNMPEIFLANGTTGFTSSGSPKSMLHFWGIGGHTDLTEDEAALYNAGIENIKITTGTNAGAIGVEIRGAQGCYIHNCLIDATGGLACEQGLIGSGSSIVNTDFIGGSYGQRGTGVSRRPVPVFAGCRYSGQSVTAINFSNDDSETVSITGVSIVMAASATGPAISTSGFSSNTGYLLITDCSIDFTTQSSGNVAISSNRSIKLLNVWVRGAGKIVDFSGTANDIDADTPISGWTWIKEATICIQPPTKALTSGNVQFNMVRWHNGSRLGYSNTLTRGATGNTPPSDLISRHHWGSEMLYPDSPGVVNAKTAAKNLGYTLTGNGTTDDYIAAQAVISAHAKVFFPKGYYAHGKILTLRPDSVILGVSRNLTVFIPKNFAGGDFTVPTAGNYGMVTADDSESKTILSDFAIWCPQSQGGSAGLKWLCGDRSMFRNLNIGQFNINGFIGDSTQKRLTVMLISGANAGGRFWGMSEILLLNQRSVTYAMLKIEDTVLPIRIYGANLEHANEGKCVIWMTNCDNTTIFALKLESDHGTGRESPQVIADNCSNMGLLGFGGIFENAIDDGTANPPASVELNLCSNYAVSLIIDRMNNTLKHLDTIAVTEQVTSGNYVHTYKLDRPAQYSRGIFDWTNLTIPRVS</sequence>
<accession>A0A1H2EMK4</accession>
<evidence type="ECO:0000313" key="2">
    <source>
        <dbReference type="Proteomes" id="UP000182882"/>
    </source>
</evidence>
<dbReference type="SUPFAM" id="SSF51126">
    <property type="entry name" value="Pectin lyase-like"/>
    <property type="match status" value="2"/>
</dbReference>
<dbReference type="RefSeq" id="WP_143023461.1">
    <property type="nucleotide sequence ID" value="NZ_CP013341.1"/>
</dbReference>
<dbReference type="AlphaFoldDB" id="A0A1H2EMK4"/>
<gene>
    <name evidence="1" type="ORF">SAMN05216406_1145</name>
</gene>
<keyword evidence="2" id="KW-1185">Reference proteome</keyword>
<dbReference type="InterPro" id="IPR012334">
    <property type="entry name" value="Pectin_lyas_fold"/>
</dbReference>
<evidence type="ECO:0000313" key="1">
    <source>
        <dbReference type="EMBL" id="SDT96357.1"/>
    </source>
</evidence>
<protein>
    <recommendedName>
        <fullName evidence="3">Pectate lyase superfamily protein</fullName>
    </recommendedName>
</protein>
<organism evidence="1 2">
    <name type="scientific">Nitrosomonas ureae</name>
    <dbReference type="NCBI Taxonomy" id="44577"/>
    <lineage>
        <taxon>Bacteria</taxon>
        <taxon>Pseudomonadati</taxon>
        <taxon>Pseudomonadota</taxon>
        <taxon>Betaproteobacteria</taxon>
        <taxon>Nitrosomonadales</taxon>
        <taxon>Nitrosomonadaceae</taxon>
        <taxon>Nitrosomonas</taxon>
    </lineage>
</organism>
<reference evidence="2" key="1">
    <citation type="submission" date="2016-10" db="EMBL/GenBank/DDBJ databases">
        <authorList>
            <person name="Varghese N."/>
            <person name="Submissions S."/>
        </authorList>
    </citation>
    <scope>NUCLEOTIDE SEQUENCE [LARGE SCALE GENOMIC DNA]</scope>
    <source>
        <strain evidence="2">Nm10</strain>
    </source>
</reference>